<evidence type="ECO:0000256" key="1">
    <source>
        <dbReference type="SAM" id="SignalP"/>
    </source>
</evidence>
<feature type="chain" id="PRO_5038646135" evidence="1">
    <location>
        <begin position="20"/>
        <end position="342"/>
    </location>
</feature>
<dbReference type="PANTHER" id="PTHR30024">
    <property type="entry name" value="ALIPHATIC SULFONATES-BINDING PROTEIN-RELATED"/>
    <property type="match status" value="1"/>
</dbReference>
<protein>
    <submittedName>
        <fullName evidence="3">Sulfonate ABC transporter substrate-binding protein</fullName>
    </submittedName>
</protein>
<evidence type="ECO:0000313" key="3">
    <source>
        <dbReference type="EMBL" id="GGK99250.1"/>
    </source>
</evidence>
<dbReference type="PROSITE" id="PS51257">
    <property type="entry name" value="PROKAR_LIPOPROTEIN"/>
    <property type="match status" value="1"/>
</dbReference>
<dbReference type="AlphaFoldDB" id="A0A917VM68"/>
<dbReference type="InterPro" id="IPR015168">
    <property type="entry name" value="SsuA/THI5"/>
</dbReference>
<proteinExistence type="predicted"/>
<reference evidence="3" key="1">
    <citation type="journal article" date="2014" name="Int. J. Syst. Evol. Microbiol.">
        <title>Complete genome sequence of Corynebacterium casei LMG S-19264T (=DSM 44701T), isolated from a smear-ripened cheese.</title>
        <authorList>
            <consortium name="US DOE Joint Genome Institute (JGI-PGF)"/>
            <person name="Walter F."/>
            <person name="Albersmeier A."/>
            <person name="Kalinowski J."/>
            <person name="Ruckert C."/>
        </authorList>
    </citation>
    <scope>NUCLEOTIDE SEQUENCE</scope>
    <source>
        <strain evidence="3">CGMCC 4.3508</strain>
    </source>
</reference>
<reference evidence="3" key="2">
    <citation type="submission" date="2020-09" db="EMBL/GenBank/DDBJ databases">
        <authorList>
            <person name="Sun Q."/>
            <person name="Zhou Y."/>
        </authorList>
    </citation>
    <scope>NUCLEOTIDE SEQUENCE</scope>
    <source>
        <strain evidence="3">CGMCC 4.3508</strain>
    </source>
</reference>
<evidence type="ECO:0000313" key="4">
    <source>
        <dbReference type="Proteomes" id="UP000638263"/>
    </source>
</evidence>
<feature type="domain" description="SsuA/THI5-like" evidence="2">
    <location>
        <begin position="59"/>
        <end position="259"/>
    </location>
</feature>
<dbReference type="RefSeq" id="WP_062997028.1">
    <property type="nucleotide sequence ID" value="NZ_BMMH01000002.1"/>
</dbReference>
<dbReference type="Gene3D" id="3.40.190.10">
    <property type="entry name" value="Periplasmic binding protein-like II"/>
    <property type="match status" value="2"/>
</dbReference>
<accession>A0A917VM68</accession>
<organism evidence="3 4">
    <name type="scientific">Nocardia jinanensis</name>
    <dbReference type="NCBI Taxonomy" id="382504"/>
    <lineage>
        <taxon>Bacteria</taxon>
        <taxon>Bacillati</taxon>
        <taxon>Actinomycetota</taxon>
        <taxon>Actinomycetes</taxon>
        <taxon>Mycobacteriales</taxon>
        <taxon>Nocardiaceae</taxon>
        <taxon>Nocardia</taxon>
    </lineage>
</organism>
<keyword evidence="1" id="KW-0732">Signal</keyword>
<comment type="caution">
    <text evidence="3">The sequence shown here is derived from an EMBL/GenBank/DDBJ whole genome shotgun (WGS) entry which is preliminary data.</text>
</comment>
<name>A0A917VM68_9NOCA</name>
<sequence>MFKKRSLAVFAGALALALAATGCSGTVESLAGDSGSSSDGRSVLTLQDSTSYTQLPIRFGVEKGFFDEEDLDVKFTQVQDAVTGVATGELTLAFGPTSNYLRGAEKGAPIKIVSSAFRSKGPFFLIARPGIKSFADLRGKTIGIATAGSSMETYTRKILSANGVDPDDVSFIANGVNEQAYGTLTSGQVDATIIHQPFPALGELQGKSVTLARGWDYLPTYHTGVLIAGNNVIDNDPDLLRRSLRAYFKAYTYAKEHYDEYLPWLKSKLGTIDPKAVELALRQEDDIWDNNPAVDPVAIRDTQDIEIEMGLQDGPYDAGKYIDTQFIPQEYVKDFTYPRPAR</sequence>
<dbReference type="Proteomes" id="UP000638263">
    <property type="component" value="Unassembled WGS sequence"/>
</dbReference>
<dbReference type="EMBL" id="BMMH01000002">
    <property type="protein sequence ID" value="GGK99250.1"/>
    <property type="molecule type" value="Genomic_DNA"/>
</dbReference>
<feature type="signal peptide" evidence="1">
    <location>
        <begin position="1"/>
        <end position="19"/>
    </location>
</feature>
<evidence type="ECO:0000259" key="2">
    <source>
        <dbReference type="Pfam" id="PF09084"/>
    </source>
</evidence>
<keyword evidence="4" id="KW-1185">Reference proteome</keyword>
<gene>
    <name evidence="3" type="ORF">GCM10011588_12370</name>
</gene>
<dbReference type="SUPFAM" id="SSF53850">
    <property type="entry name" value="Periplasmic binding protein-like II"/>
    <property type="match status" value="1"/>
</dbReference>
<dbReference type="Pfam" id="PF09084">
    <property type="entry name" value="NMT1"/>
    <property type="match status" value="1"/>
</dbReference>